<dbReference type="PaxDb" id="121845-A0A3Q0IXE1"/>
<name>A0A3Q0IXE1_DIACI</name>
<dbReference type="GeneID" id="113467389"/>
<keyword evidence="1" id="KW-1185">Reference proteome</keyword>
<sequence>MQDIHKIQNIRMMQNIPRIPDIHQMKDTQIMEDIHKTKDTQTMEDIHKMKDTYKMENVQRMQNIPKMKDNMIQDIHKIKNIHSILKLRKHYLSSHLLLDRLNLTREIEDDLDREDTRLEAVRYPFQRLSIHQMLNKLFQMLILNKLF</sequence>
<reference evidence="2" key="1">
    <citation type="submission" date="2025-08" db="UniProtKB">
        <authorList>
            <consortium name="RefSeq"/>
        </authorList>
    </citation>
    <scope>IDENTIFICATION</scope>
</reference>
<organism evidence="1 2">
    <name type="scientific">Diaphorina citri</name>
    <name type="common">Asian citrus psyllid</name>
    <dbReference type="NCBI Taxonomy" id="121845"/>
    <lineage>
        <taxon>Eukaryota</taxon>
        <taxon>Metazoa</taxon>
        <taxon>Ecdysozoa</taxon>
        <taxon>Arthropoda</taxon>
        <taxon>Hexapoda</taxon>
        <taxon>Insecta</taxon>
        <taxon>Pterygota</taxon>
        <taxon>Neoptera</taxon>
        <taxon>Paraneoptera</taxon>
        <taxon>Hemiptera</taxon>
        <taxon>Sternorrhyncha</taxon>
        <taxon>Psylloidea</taxon>
        <taxon>Psyllidae</taxon>
        <taxon>Diaphorininae</taxon>
        <taxon>Diaphorina</taxon>
    </lineage>
</organism>
<accession>A0A3Q0IXE1</accession>
<proteinExistence type="predicted"/>
<dbReference type="AlphaFoldDB" id="A0A3Q0IXE1"/>
<dbReference type="Proteomes" id="UP000079169">
    <property type="component" value="Unplaced"/>
</dbReference>
<dbReference type="KEGG" id="dci:113467389"/>
<gene>
    <name evidence="2" type="primary">LOC113467389</name>
</gene>
<dbReference type="RefSeq" id="XP_026679348.1">
    <property type="nucleotide sequence ID" value="XM_026823547.1"/>
</dbReference>
<protein>
    <submittedName>
        <fullName evidence="2">Uncharacterized protein LOC113467389</fullName>
    </submittedName>
</protein>
<evidence type="ECO:0000313" key="2">
    <source>
        <dbReference type="RefSeq" id="XP_026679348.1"/>
    </source>
</evidence>
<evidence type="ECO:0000313" key="1">
    <source>
        <dbReference type="Proteomes" id="UP000079169"/>
    </source>
</evidence>